<reference evidence="2" key="1">
    <citation type="journal article" date="2022" name="Mol. Ecol. Resour.">
        <title>The genomes of chicory, endive, great burdock and yacon provide insights into Asteraceae palaeo-polyploidization history and plant inulin production.</title>
        <authorList>
            <person name="Fan W."/>
            <person name="Wang S."/>
            <person name="Wang H."/>
            <person name="Wang A."/>
            <person name="Jiang F."/>
            <person name="Liu H."/>
            <person name="Zhao H."/>
            <person name="Xu D."/>
            <person name="Zhang Y."/>
        </authorList>
    </citation>
    <scope>NUCLEOTIDE SEQUENCE [LARGE SCALE GENOMIC DNA]</scope>
    <source>
        <strain evidence="2">cv. Niubang</strain>
    </source>
</reference>
<name>A0ACB9CKH1_ARCLA</name>
<organism evidence="1 2">
    <name type="scientific">Arctium lappa</name>
    <name type="common">Greater burdock</name>
    <name type="synonym">Lappa major</name>
    <dbReference type="NCBI Taxonomy" id="4217"/>
    <lineage>
        <taxon>Eukaryota</taxon>
        <taxon>Viridiplantae</taxon>
        <taxon>Streptophyta</taxon>
        <taxon>Embryophyta</taxon>
        <taxon>Tracheophyta</taxon>
        <taxon>Spermatophyta</taxon>
        <taxon>Magnoliopsida</taxon>
        <taxon>eudicotyledons</taxon>
        <taxon>Gunneridae</taxon>
        <taxon>Pentapetalae</taxon>
        <taxon>asterids</taxon>
        <taxon>campanulids</taxon>
        <taxon>Asterales</taxon>
        <taxon>Asteraceae</taxon>
        <taxon>Carduoideae</taxon>
        <taxon>Cardueae</taxon>
        <taxon>Arctiinae</taxon>
        <taxon>Arctium</taxon>
    </lineage>
</organism>
<reference evidence="1 2" key="2">
    <citation type="journal article" date="2022" name="Mol. Ecol. Resour.">
        <title>The genomes of chicory, endive, great burdock and yacon provide insights into Asteraceae paleo-polyploidization history and plant inulin production.</title>
        <authorList>
            <person name="Fan W."/>
            <person name="Wang S."/>
            <person name="Wang H."/>
            <person name="Wang A."/>
            <person name="Jiang F."/>
            <person name="Liu H."/>
            <person name="Zhao H."/>
            <person name="Xu D."/>
            <person name="Zhang Y."/>
        </authorList>
    </citation>
    <scope>NUCLEOTIDE SEQUENCE [LARGE SCALE GENOMIC DNA]</scope>
    <source>
        <strain evidence="2">cv. Niubang</strain>
    </source>
</reference>
<keyword evidence="2" id="KW-1185">Reference proteome</keyword>
<accession>A0ACB9CKH1</accession>
<evidence type="ECO:0000313" key="1">
    <source>
        <dbReference type="EMBL" id="KAI3734804.1"/>
    </source>
</evidence>
<sequence length="823" mass="92924">MNPTTTEIEEVEMNSPTSRYVDSRSGSINSLQQASKPPSVTGELTHDSVHHNKFINLLSFHVLTNYTLFYTDLEEIGGFRTSNPKPFLGKPPSFYDVQHYHRSSSFGERPRLSIGDLLDIPSVPPSPQRSYQGDQSYSLYPELPRRKNPSATGSPPNPPSGELVDKDSIGINNIPTAPLSPQHLSNVDIKQEHTIKIPSTSEELYGRYSAEDATNTKDQGHTDNIPSPTLPGKAPPNLPCEDLLDSRADYYSICVPLYEASITGNWKSAKVFLDQYPKLVQFAITENYQTALHVATLAEETKRTECFVENLVNLMTGEDLELQDSSYNTAFCVAAKAGNIKMIKIMLKKNPNLLNIPGSNRMMPLYMSALFGKYETVKYLYDLSDNMASDFWTTKYQDWMLENCVECGFFDVAIKIVEKHPTLAMNGSVLGILARKPDAIFDGVEQKLLTRIINSIFRTMNMKVGPAEKDSDALKLLRIIWRDAITMMPKSQVDDILRGPRGSITRDGRPQYPFRILFVAAEMGNTRFVIKLLQAHPRLIVSRNDELQTIFHVAVMNRHCDIHNLVYEIGAQKDVIIPLRDRDGNNMLHLIGKTSVKMRPKTFGASLLMQRELLWFKEIEMMMLPALRQSRNNVGQTPYELFSEENKDLVVQGLKWMKDCMVVATLIVTVAFAVAFTVPGGYNQQIGTPIFIHGRSFLVFVIADAISLFCSSTSLLVFLSILTSRHGQHDFMYALPTKLMIGLATLFISVAAMMVTFSASFFVLYGNRLKWVPILIATFAAMPVVVFAILQLPLLVDMFRSMYDSRYLFKRNKHMLYKTNLRF</sequence>
<comment type="caution">
    <text evidence="1">The sequence shown here is derived from an EMBL/GenBank/DDBJ whole genome shotgun (WGS) entry which is preliminary data.</text>
</comment>
<dbReference type="Proteomes" id="UP001055879">
    <property type="component" value="Linkage Group LG04"/>
</dbReference>
<proteinExistence type="predicted"/>
<dbReference type="EMBL" id="CM042050">
    <property type="protein sequence ID" value="KAI3734804.1"/>
    <property type="molecule type" value="Genomic_DNA"/>
</dbReference>
<gene>
    <name evidence="1" type="ORF">L6452_14283</name>
</gene>
<evidence type="ECO:0000313" key="2">
    <source>
        <dbReference type="Proteomes" id="UP001055879"/>
    </source>
</evidence>
<protein>
    <submittedName>
        <fullName evidence="1">Uncharacterized protein</fullName>
    </submittedName>
</protein>